<protein>
    <recommendedName>
        <fullName evidence="3">Integrase catalytic domain-containing protein</fullName>
    </recommendedName>
</protein>
<evidence type="ECO:0000313" key="1">
    <source>
        <dbReference type="EMBL" id="WMV07709.1"/>
    </source>
</evidence>
<evidence type="ECO:0008006" key="3">
    <source>
        <dbReference type="Google" id="ProtNLM"/>
    </source>
</evidence>
<sequence>MIIMDFITGLPRSHRQHDSIWVIDDRRIKSAHFLPIKTTHSAADYTRLYIQELTDGQAERTIQTLEDMLRACVIDFKGNWDDHLPLIEFAYNYSYHSSIQMTPYEALYGRRCRSPIGWFEVGEEGLIGPDLVHQAMEKGTESLEILH</sequence>
<gene>
    <name evidence="1" type="ORF">MTR67_001094</name>
</gene>
<dbReference type="Gene3D" id="3.30.420.10">
    <property type="entry name" value="Ribonuclease H-like superfamily/Ribonuclease H"/>
    <property type="match status" value="1"/>
</dbReference>
<dbReference type="InterPro" id="IPR036397">
    <property type="entry name" value="RNaseH_sf"/>
</dbReference>
<organism evidence="1 2">
    <name type="scientific">Solanum verrucosum</name>
    <dbReference type="NCBI Taxonomy" id="315347"/>
    <lineage>
        <taxon>Eukaryota</taxon>
        <taxon>Viridiplantae</taxon>
        <taxon>Streptophyta</taxon>
        <taxon>Embryophyta</taxon>
        <taxon>Tracheophyta</taxon>
        <taxon>Spermatophyta</taxon>
        <taxon>Magnoliopsida</taxon>
        <taxon>eudicotyledons</taxon>
        <taxon>Gunneridae</taxon>
        <taxon>Pentapetalae</taxon>
        <taxon>asterids</taxon>
        <taxon>lamiids</taxon>
        <taxon>Solanales</taxon>
        <taxon>Solanaceae</taxon>
        <taxon>Solanoideae</taxon>
        <taxon>Solaneae</taxon>
        <taxon>Solanum</taxon>
    </lineage>
</organism>
<dbReference type="InterPro" id="IPR012337">
    <property type="entry name" value="RNaseH-like_sf"/>
</dbReference>
<dbReference type="EMBL" id="CP133612">
    <property type="protein sequence ID" value="WMV07709.1"/>
    <property type="molecule type" value="Genomic_DNA"/>
</dbReference>
<dbReference type="GO" id="GO:0003676">
    <property type="term" value="F:nucleic acid binding"/>
    <property type="evidence" value="ECO:0007669"/>
    <property type="project" value="InterPro"/>
</dbReference>
<keyword evidence="2" id="KW-1185">Reference proteome</keyword>
<proteinExistence type="predicted"/>
<dbReference type="PANTHER" id="PTHR45835:SF91">
    <property type="entry name" value="RETROTRANSPOSON, TY3-GYPSY SUBCLASS-LIKE PROTEIN"/>
    <property type="match status" value="1"/>
</dbReference>
<accession>A0AAF0PMI9</accession>
<dbReference type="AlphaFoldDB" id="A0AAF0PMI9"/>
<name>A0AAF0PMI9_SOLVR</name>
<dbReference type="Proteomes" id="UP001234989">
    <property type="component" value="Chromosome 1"/>
</dbReference>
<evidence type="ECO:0000313" key="2">
    <source>
        <dbReference type="Proteomes" id="UP001234989"/>
    </source>
</evidence>
<dbReference type="SUPFAM" id="SSF53098">
    <property type="entry name" value="Ribonuclease H-like"/>
    <property type="match status" value="1"/>
</dbReference>
<reference evidence="1" key="1">
    <citation type="submission" date="2023-08" db="EMBL/GenBank/DDBJ databases">
        <title>A de novo genome assembly of Solanum verrucosum Schlechtendal, a Mexican diploid species geographically isolated from the other diploid A-genome species in potato relatives.</title>
        <authorList>
            <person name="Hosaka K."/>
        </authorList>
    </citation>
    <scope>NUCLEOTIDE SEQUENCE</scope>
    <source>
        <tissue evidence="1">Young leaves</tissue>
    </source>
</reference>
<dbReference type="PANTHER" id="PTHR45835">
    <property type="entry name" value="YALI0A06105P"/>
    <property type="match status" value="1"/>
</dbReference>